<name>A0A6M1PQR9_9BACL</name>
<dbReference type="GO" id="GO:0019369">
    <property type="term" value="P:arachidonate metabolic process"/>
    <property type="evidence" value="ECO:0007669"/>
    <property type="project" value="TreeGrafter"/>
</dbReference>
<evidence type="ECO:0000256" key="4">
    <source>
        <dbReference type="PROSITE-ProRule" id="PRU01161"/>
    </source>
</evidence>
<proteinExistence type="predicted"/>
<dbReference type="InterPro" id="IPR002641">
    <property type="entry name" value="PNPLA_dom"/>
</dbReference>
<keyword evidence="2" id="KW-0442">Lipid degradation</keyword>
<comment type="caution">
    <text evidence="4">Lacks conserved residue(s) required for the propagation of feature annotation.</text>
</comment>
<evidence type="ECO:0000313" key="6">
    <source>
        <dbReference type="EMBL" id="NGM84465.1"/>
    </source>
</evidence>
<keyword evidence="3" id="KW-0443">Lipid metabolism</keyword>
<dbReference type="GO" id="GO:0016020">
    <property type="term" value="C:membrane"/>
    <property type="evidence" value="ECO:0007669"/>
    <property type="project" value="TreeGrafter"/>
</dbReference>
<organism evidence="6 7">
    <name type="scientific">Paenibacillus apii</name>
    <dbReference type="NCBI Taxonomy" id="1850370"/>
    <lineage>
        <taxon>Bacteria</taxon>
        <taxon>Bacillati</taxon>
        <taxon>Bacillota</taxon>
        <taxon>Bacilli</taxon>
        <taxon>Bacillales</taxon>
        <taxon>Paenibacillaceae</taxon>
        <taxon>Paenibacillus</taxon>
    </lineage>
</organism>
<feature type="short sequence motif" description="GXSXG" evidence="4">
    <location>
        <begin position="66"/>
        <end position="70"/>
    </location>
</feature>
<dbReference type="GO" id="GO:0047499">
    <property type="term" value="F:calcium-independent phospholipase A2 activity"/>
    <property type="evidence" value="ECO:0007669"/>
    <property type="project" value="TreeGrafter"/>
</dbReference>
<evidence type="ECO:0000256" key="3">
    <source>
        <dbReference type="ARBA" id="ARBA00023098"/>
    </source>
</evidence>
<gene>
    <name evidence="6" type="ORF">G5B47_18810</name>
</gene>
<dbReference type="Proteomes" id="UP000480151">
    <property type="component" value="Unassembled WGS sequence"/>
</dbReference>
<evidence type="ECO:0000256" key="1">
    <source>
        <dbReference type="ARBA" id="ARBA00022801"/>
    </source>
</evidence>
<feature type="short sequence motif" description="GXGXXG" evidence="4">
    <location>
        <begin position="35"/>
        <end position="40"/>
    </location>
</feature>
<dbReference type="PANTHER" id="PTHR24185">
    <property type="entry name" value="CALCIUM-INDEPENDENT PHOSPHOLIPASE A2-GAMMA"/>
    <property type="match status" value="1"/>
</dbReference>
<dbReference type="PANTHER" id="PTHR24185:SF1">
    <property type="entry name" value="CALCIUM-INDEPENDENT PHOSPHOLIPASE A2-GAMMA"/>
    <property type="match status" value="1"/>
</dbReference>
<dbReference type="InterPro" id="IPR016035">
    <property type="entry name" value="Acyl_Trfase/lysoPLipase"/>
</dbReference>
<dbReference type="Pfam" id="PF01734">
    <property type="entry name" value="Patatin"/>
    <property type="match status" value="1"/>
</dbReference>
<comment type="caution">
    <text evidence="6">The sequence shown here is derived from an EMBL/GenBank/DDBJ whole genome shotgun (WGS) entry which is preliminary data.</text>
</comment>
<feature type="domain" description="PNPLA" evidence="5">
    <location>
        <begin position="31"/>
        <end position="104"/>
    </location>
</feature>
<dbReference type="PROSITE" id="PS51635">
    <property type="entry name" value="PNPLA"/>
    <property type="match status" value="1"/>
</dbReference>
<sequence>MLLCSFFIHKVNCACSIKGGSNLDSNCYKILAIDGGGIKGLYSAIILSQFEDEFGPIHHHFNLIRGTSTGGIIALALASGIKAAFLKKDLNLRFFFFFCKIEEN</sequence>
<dbReference type="GO" id="GO:0016042">
    <property type="term" value="P:lipid catabolic process"/>
    <property type="evidence" value="ECO:0007669"/>
    <property type="project" value="UniProtKB-KW"/>
</dbReference>
<keyword evidence="7" id="KW-1185">Reference proteome</keyword>
<evidence type="ECO:0000259" key="5">
    <source>
        <dbReference type="PROSITE" id="PS51635"/>
    </source>
</evidence>
<evidence type="ECO:0000256" key="2">
    <source>
        <dbReference type="ARBA" id="ARBA00022963"/>
    </source>
</evidence>
<evidence type="ECO:0000313" key="7">
    <source>
        <dbReference type="Proteomes" id="UP000480151"/>
    </source>
</evidence>
<protein>
    <recommendedName>
        <fullName evidence="5">PNPLA domain-containing protein</fullName>
    </recommendedName>
</protein>
<dbReference type="AlphaFoldDB" id="A0A6M1PQR9"/>
<dbReference type="Gene3D" id="3.40.1090.10">
    <property type="entry name" value="Cytosolic phospholipase A2 catalytic domain"/>
    <property type="match status" value="1"/>
</dbReference>
<reference evidence="6 7" key="1">
    <citation type="submission" date="2020-02" db="EMBL/GenBank/DDBJ databases">
        <authorList>
            <person name="Gao J."/>
            <person name="Sun J."/>
        </authorList>
    </citation>
    <scope>NUCLEOTIDE SEQUENCE [LARGE SCALE GENOMIC DNA]</scope>
    <source>
        <strain evidence="6 7">7124</strain>
    </source>
</reference>
<keyword evidence="1" id="KW-0378">Hydrolase</keyword>
<dbReference type="EMBL" id="JAAKGU010000010">
    <property type="protein sequence ID" value="NGM84465.1"/>
    <property type="molecule type" value="Genomic_DNA"/>
</dbReference>
<dbReference type="SUPFAM" id="SSF52151">
    <property type="entry name" value="FabD/lysophospholipase-like"/>
    <property type="match status" value="1"/>
</dbReference>
<accession>A0A6M1PQR9</accession>